<organism evidence="2 3">
    <name type="scientific">Penicillium daleae</name>
    <dbReference type="NCBI Taxonomy" id="63821"/>
    <lineage>
        <taxon>Eukaryota</taxon>
        <taxon>Fungi</taxon>
        <taxon>Dikarya</taxon>
        <taxon>Ascomycota</taxon>
        <taxon>Pezizomycotina</taxon>
        <taxon>Eurotiomycetes</taxon>
        <taxon>Eurotiomycetidae</taxon>
        <taxon>Eurotiales</taxon>
        <taxon>Aspergillaceae</taxon>
        <taxon>Penicillium</taxon>
    </lineage>
</organism>
<sequence>MAMQSLLRVHREVQDVNDDFHSLRTILRETDHKAKWDFIMFPNDGALSHLPLIGELVIPERYPQEPPVLHLFTRTLRWNVDVYQSRIRDDTHSTMCFDILRSKANGGTWNSEYTITCLFASLMQALVTPMVPQDHGPDKPEFVTMGRLEEVKQHVEKTYRAHKDHIPHLPIIPTIPAVPIPANALTFTALGAEEVLKSLDFESENKYISQAIYLQDYEQPQFWSTLLDLRNLHPGVVFSAILSNKPGADLVGKKKNTILLRNGVTGTAAKKRADQALVWFYHGKPLNDQNLSLSITITNDQFTMAYKTEGSEKFWVHGDTPISKLGEAQIGDVKGIPFYLTIYLKRKSGHEGFISVLDQNETGYIHANLTTLAVHQPTSRPPKSVRLNLGCEQTTRLQGVIDFYGFGLDFKVQRSLTKPAHLTLVSADDLPVEAYTNIIKEVYTPLLDKAVEVEITAIAADEDCVVLLANTPGCYEKGEKDKEKSGGEGEPTFPKDKPLHVTMRLRNDSIMADYPATFAQQVVEDHTRDWVHVGDTYVQLPQPIKIKCDLKFEV</sequence>
<dbReference type="GeneID" id="81602842"/>
<dbReference type="CDD" id="cd00195">
    <property type="entry name" value="UBCc_UEV"/>
    <property type="match status" value="1"/>
</dbReference>
<dbReference type="InterPro" id="IPR016135">
    <property type="entry name" value="UBQ-conjugating_enzyme/RWD"/>
</dbReference>
<accession>A0AAD6BZB7</accession>
<dbReference type="Gene3D" id="3.10.110.10">
    <property type="entry name" value="Ubiquitin Conjugating Enzyme"/>
    <property type="match status" value="1"/>
</dbReference>
<proteinExistence type="predicted"/>
<evidence type="ECO:0000313" key="2">
    <source>
        <dbReference type="EMBL" id="KAJ5438219.1"/>
    </source>
</evidence>
<dbReference type="Proteomes" id="UP001213681">
    <property type="component" value="Unassembled WGS sequence"/>
</dbReference>
<keyword evidence="3" id="KW-1185">Reference proteome</keyword>
<dbReference type="EMBL" id="JAPVEA010000008">
    <property type="protein sequence ID" value="KAJ5438219.1"/>
    <property type="molecule type" value="Genomic_DNA"/>
</dbReference>
<evidence type="ECO:0000313" key="3">
    <source>
        <dbReference type="Proteomes" id="UP001213681"/>
    </source>
</evidence>
<comment type="caution">
    <text evidence="2">The sequence shown here is derived from an EMBL/GenBank/DDBJ whole genome shotgun (WGS) entry which is preliminary data.</text>
</comment>
<dbReference type="AlphaFoldDB" id="A0AAD6BZB7"/>
<reference evidence="2" key="2">
    <citation type="journal article" date="2023" name="IMA Fungus">
        <title>Comparative genomic study of the Penicillium genus elucidates a diverse pangenome and 15 lateral gene transfer events.</title>
        <authorList>
            <person name="Petersen C."/>
            <person name="Sorensen T."/>
            <person name="Nielsen M.R."/>
            <person name="Sondergaard T.E."/>
            <person name="Sorensen J.L."/>
            <person name="Fitzpatrick D.A."/>
            <person name="Frisvad J.C."/>
            <person name="Nielsen K.L."/>
        </authorList>
    </citation>
    <scope>NUCLEOTIDE SEQUENCE</scope>
    <source>
        <strain evidence="2">IBT 16125</strain>
    </source>
</reference>
<dbReference type="SUPFAM" id="SSF54495">
    <property type="entry name" value="UBC-like"/>
    <property type="match status" value="1"/>
</dbReference>
<evidence type="ECO:0000256" key="1">
    <source>
        <dbReference type="SAM" id="MobiDB-lite"/>
    </source>
</evidence>
<reference evidence="2" key="1">
    <citation type="submission" date="2022-12" db="EMBL/GenBank/DDBJ databases">
        <authorList>
            <person name="Petersen C."/>
        </authorList>
    </citation>
    <scope>NUCLEOTIDE SEQUENCE</scope>
    <source>
        <strain evidence="2">IBT 16125</strain>
    </source>
</reference>
<name>A0AAD6BZB7_9EURO</name>
<protein>
    <submittedName>
        <fullName evidence="2">Uncharacterized protein</fullName>
    </submittedName>
</protein>
<gene>
    <name evidence="2" type="ORF">N7458_009217</name>
</gene>
<dbReference type="RefSeq" id="XP_056761448.1">
    <property type="nucleotide sequence ID" value="XM_056912599.1"/>
</dbReference>
<feature type="region of interest" description="Disordered" evidence="1">
    <location>
        <begin position="477"/>
        <end position="498"/>
    </location>
</feature>